<organism evidence="6 7">
    <name type="scientific">Candidatus Alloenteromonas pullicola</name>
    <dbReference type="NCBI Taxonomy" id="2840784"/>
    <lineage>
        <taxon>Bacteria</taxon>
        <taxon>Bacillati</taxon>
        <taxon>Bacillota</taxon>
        <taxon>Bacillota incertae sedis</taxon>
        <taxon>Candidatus Alloenteromonas</taxon>
    </lineage>
</organism>
<evidence type="ECO:0000313" key="7">
    <source>
        <dbReference type="Proteomes" id="UP000824070"/>
    </source>
</evidence>
<comment type="catalytic activity">
    <reaction evidence="5">
        <text>L-glutamyl-tRNA(Gln) + L-glutamine + ATP + H2O = L-glutaminyl-tRNA(Gln) + L-glutamate + ADP + phosphate + H(+)</text>
        <dbReference type="Rhea" id="RHEA:17521"/>
        <dbReference type="Rhea" id="RHEA-COMP:9681"/>
        <dbReference type="Rhea" id="RHEA-COMP:9684"/>
        <dbReference type="ChEBI" id="CHEBI:15377"/>
        <dbReference type="ChEBI" id="CHEBI:15378"/>
        <dbReference type="ChEBI" id="CHEBI:29985"/>
        <dbReference type="ChEBI" id="CHEBI:30616"/>
        <dbReference type="ChEBI" id="CHEBI:43474"/>
        <dbReference type="ChEBI" id="CHEBI:58359"/>
        <dbReference type="ChEBI" id="CHEBI:78520"/>
        <dbReference type="ChEBI" id="CHEBI:78521"/>
        <dbReference type="ChEBI" id="CHEBI:456216"/>
    </reaction>
</comment>
<name>A0A9D1LNR8_9FIRM</name>
<evidence type="ECO:0000313" key="6">
    <source>
        <dbReference type="EMBL" id="HIU45207.1"/>
    </source>
</evidence>
<evidence type="ECO:0000256" key="3">
    <source>
        <dbReference type="ARBA" id="ARBA00024799"/>
    </source>
</evidence>
<comment type="similarity">
    <text evidence="1">Belongs to the GatC family.</text>
</comment>
<proteinExistence type="inferred from homology"/>
<dbReference type="AlphaFoldDB" id="A0A9D1LNR8"/>
<dbReference type="SUPFAM" id="SSF141000">
    <property type="entry name" value="Glu-tRNAGln amidotransferase C subunit"/>
    <property type="match status" value="1"/>
</dbReference>
<dbReference type="EMBL" id="DVMV01000018">
    <property type="protein sequence ID" value="HIU45207.1"/>
    <property type="molecule type" value="Genomic_DNA"/>
</dbReference>
<evidence type="ECO:0000256" key="4">
    <source>
        <dbReference type="ARBA" id="ARBA00047380"/>
    </source>
</evidence>
<comment type="function">
    <text evidence="3">Allows the formation of correctly charged Asn-tRNA(Asn) or Gln-tRNA(Gln) through the transamidation of misacylated Asp-tRNA(Asn) or Glu-tRNA(Gln) in organisms which lack either or both of asparaginyl-tRNA or glutaminyl-tRNA synthetases. The reaction takes place in the presence of glutamine and ATP through an activated phospho-Asp-tRNA(Asn) or phospho-Glu-tRNA(Gln).</text>
</comment>
<protein>
    <submittedName>
        <fullName evidence="6">Asp-tRNA(Asn)/Glu-tRNA(Gln) amidotransferase GatCAB subunit C</fullName>
    </submittedName>
</protein>
<dbReference type="InterPro" id="IPR003837">
    <property type="entry name" value="GatC"/>
</dbReference>
<dbReference type="Proteomes" id="UP000824070">
    <property type="component" value="Unassembled WGS sequence"/>
</dbReference>
<comment type="caution">
    <text evidence="6">The sequence shown here is derived from an EMBL/GenBank/DDBJ whole genome shotgun (WGS) entry which is preliminary data.</text>
</comment>
<evidence type="ECO:0000256" key="1">
    <source>
        <dbReference type="ARBA" id="ARBA00010757"/>
    </source>
</evidence>
<gene>
    <name evidence="6" type="ORF">IAC52_02790</name>
</gene>
<comment type="catalytic activity">
    <reaction evidence="4">
        <text>L-aspartyl-tRNA(Asn) + L-glutamine + ATP + H2O = L-asparaginyl-tRNA(Asn) + L-glutamate + ADP + phosphate + 2 H(+)</text>
        <dbReference type="Rhea" id="RHEA:14513"/>
        <dbReference type="Rhea" id="RHEA-COMP:9674"/>
        <dbReference type="Rhea" id="RHEA-COMP:9677"/>
        <dbReference type="ChEBI" id="CHEBI:15377"/>
        <dbReference type="ChEBI" id="CHEBI:15378"/>
        <dbReference type="ChEBI" id="CHEBI:29985"/>
        <dbReference type="ChEBI" id="CHEBI:30616"/>
        <dbReference type="ChEBI" id="CHEBI:43474"/>
        <dbReference type="ChEBI" id="CHEBI:58359"/>
        <dbReference type="ChEBI" id="CHEBI:78515"/>
        <dbReference type="ChEBI" id="CHEBI:78516"/>
        <dbReference type="ChEBI" id="CHEBI:456216"/>
    </reaction>
</comment>
<dbReference type="Pfam" id="PF02686">
    <property type="entry name" value="GatC"/>
    <property type="match status" value="1"/>
</dbReference>
<accession>A0A9D1LNR8</accession>
<sequence>MKEITKEVLKDAANRLMFDMSEGEYDTLLEEFKVLTKQMETIGKISGLESYEPMTFPFDCHTDILREDVPSEPLTREQALSNAGSVANGQIKLPKVVG</sequence>
<dbReference type="GO" id="GO:0006450">
    <property type="term" value="P:regulation of translational fidelity"/>
    <property type="evidence" value="ECO:0007669"/>
    <property type="project" value="InterPro"/>
</dbReference>
<evidence type="ECO:0000256" key="5">
    <source>
        <dbReference type="ARBA" id="ARBA00047913"/>
    </source>
</evidence>
<dbReference type="InterPro" id="IPR036113">
    <property type="entry name" value="Asp/Glu-ADT_sf_sub_c"/>
</dbReference>
<reference evidence="6" key="2">
    <citation type="journal article" date="2021" name="PeerJ">
        <title>Extensive microbial diversity within the chicken gut microbiome revealed by metagenomics and culture.</title>
        <authorList>
            <person name="Gilroy R."/>
            <person name="Ravi A."/>
            <person name="Getino M."/>
            <person name="Pursley I."/>
            <person name="Horton D.L."/>
            <person name="Alikhan N.F."/>
            <person name="Baker D."/>
            <person name="Gharbi K."/>
            <person name="Hall N."/>
            <person name="Watson M."/>
            <person name="Adriaenssens E.M."/>
            <person name="Foster-Nyarko E."/>
            <person name="Jarju S."/>
            <person name="Secka A."/>
            <person name="Antonio M."/>
            <person name="Oren A."/>
            <person name="Chaudhuri R.R."/>
            <person name="La Ragione R."/>
            <person name="Hildebrand F."/>
            <person name="Pallen M.J."/>
        </authorList>
    </citation>
    <scope>NUCLEOTIDE SEQUENCE</scope>
    <source>
        <strain evidence="6">ChiGjej1B1-22543</strain>
    </source>
</reference>
<evidence type="ECO:0000256" key="2">
    <source>
        <dbReference type="ARBA" id="ARBA00011123"/>
    </source>
</evidence>
<comment type="subunit">
    <text evidence="2">Heterotrimer of A, B and C subunits.</text>
</comment>
<reference evidence="6" key="1">
    <citation type="submission" date="2020-10" db="EMBL/GenBank/DDBJ databases">
        <authorList>
            <person name="Gilroy R."/>
        </authorList>
    </citation>
    <scope>NUCLEOTIDE SEQUENCE</scope>
    <source>
        <strain evidence="6">ChiGjej1B1-22543</strain>
    </source>
</reference>